<evidence type="ECO:0000313" key="4">
    <source>
        <dbReference type="Proteomes" id="UP000015101"/>
    </source>
</evidence>
<evidence type="ECO:0000313" key="2">
    <source>
        <dbReference type="EMBL" id="ESO07134.1"/>
    </source>
</evidence>
<dbReference type="EMBL" id="KB096222">
    <property type="protein sequence ID" value="ESO07134.1"/>
    <property type="molecule type" value="Genomic_DNA"/>
</dbReference>
<protein>
    <submittedName>
        <fullName evidence="2 3">Uncharacterized protein</fullName>
    </submittedName>
</protein>
<dbReference type="GeneID" id="20203222"/>
<dbReference type="CTD" id="20203222"/>
<sequence>MNNNSNNNNNHNNNNDVTRRKKRFARNVNSNVRTFLDNINFITTADVDNDGGHWWIQRQTTKTSNVNANSNNNNSKNSIIQNNNNSIAGKNVSDYNYNNNAILSEFFRNSSNVTNGTSKSKYIKDSTSRQDYRNHFLDPSIVERCLRENEMSTPGIICSDESEKLLNVSCVTTILKQNAKQ</sequence>
<evidence type="ECO:0000313" key="3">
    <source>
        <dbReference type="EnsemblMetazoa" id="HelroP170436"/>
    </source>
</evidence>
<dbReference type="RefSeq" id="XP_009014512.1">
    <property type="nucleotide sequence ID" value="XM_009016264.1"/>
</dbReference>
<dbReference type="EnsemblMetazoa" id="HelroT170436">
    <property type="protein sequence ID" value="HelroP170436"/>
    <property type="gene ID" value="HelroG170436"/>
</dbReference>
<name>T1F323_HELRO</name>
<evidence type="ECO:0000256" key="1">
    <source>
        <dbReference type="SAM" id="MobiDB-lite"/>
    </source>
</evidence>
<feature type="region of interest" description="Disordered" evidence="1">
    <location>
        <begin position="1"/>
        <end position="20"/>
    </location>
</feature>
<reference evidence="3" key="3">
    <citation type="submission" date="2015-06" db="UniProtKB">
        <authorList>
            <consortium name="EnsemblMetazoa"/>
        </authorList>
    </citation>
    <scope>IDENTIFICATION</scope>
</reference>
<reference evidence="2 4" key="2">
    <citation type="journal article" date="2013" name="Nature">
        <title>Insights into bilaterian evolution from three spiralian genomes.</title>
        <authorList>
            <person name="Simakov O."/>
            <person name="Marletaz F."/>
            <person name="Cho S.J."/>
            <person name="Edsinger-Gonzales E."/>
            <person name="Havlak P."/>
            <person name="Hellsten U."/>
            <person name="Kuo D.H."/>
            <person name="Larsson T."/>
            <person name="Lv J."/>
            <person name="Arendt D."/>
            <person name="Savage R."/>
            <person name="Osoegawa K."/>
            <person name="de Jong P."/>
            <person name="Grimwood J."/>
            <person name="Chapman J.A."/>
            <person name="Shapiro H."/>
            <person name="Aerts A."/>
            <person name="Otillar R.P."/>
            <person name="Terry A.Y."/>
            <person name="Boore J.L."/>
            <person name="Grigoriev I.V."/>
            <person name="Lindberg D.R."/>
            <person name="Seaver E.C."/>
            <person name="Weisblat D.A."/>
            <person name="Putnam N.H."/>
            <person name="Rokhsar D.S."/>
        </authorList>
    </citation>
    <scope>NUCLEOTIDE SEQUENCE</scope>
</reference>
<dbReference type="EMBL" id="AMQM01003552">
    <property type="status" value="NOT_ANNOTATED_CDS"/>
    <property type="molecule type" value="Genomic_DNA"/>
</dbReference>
<dbReference type="HOGENOM" id="CLU_1490587_0_0_1"/>
<dbReference type="InParanoid" id="T1F323"/>
<keyword evidence="4" id="KW-1185">Reference proteome</keyword>
<dbReference type="AlphaFoldDB" id="T1F323"/>
<proteinExistence type="predicted"/>
<dbReference type="Proteomes" id="UP000015101">
    <property type="component" value="Unassembled WGS sequence"/>
</dbReference>
<reference evidence="4" key="1">
    <citation type="submission" date="2012-12" db="EMBL/GenBank/DDBJ databases">
        <authorList>
            <person name="Hellsten U."/>
            <person name="Grimwood J."/>
            <person name="Chapman J.A."/>
            <person name="Shapiro H."/>
            <person name="Aerts A."/>
            <person name="Otillar R.P."/>
            <person name="Terry A.Y."/>
            <person name="Boore J.L."/>
            <person name="Simakov O."/>
            <person name="Marletaz F."/>
            <person name="Cho S.-J."/>
            <person name="Edsinger-Gonzales E."/>
            <person name="Havlak P."/>
            <person name="Kuo D.-H."/>
            <person name="Larsson T."/>
            <person name="Lv J."/>
            <person name="Arendt D."/>
            <person name="Savage R."/>
            <person name="Osoegawa K."/>
            <person name="de Jong P."/>
            <person name="Lindberg D.R."/>
            <person name="Seaver E.C."/>
            <person name="Weisblat D.A."/>
            <person name="Putnam N.H."/>
            <person name="Grigoriev I.V."/>
            <person name="Rokhsar D.S."/>
        </authorList>
    </citation>
    <scope>NUCLEOTIDE SEQUENCE</scope>
</reference>
<gene>
    <name evidence="3" type="primary">20203222</name>
    <name evidence="2" type="ORF">HELRODRAFT_170436</name>
</gene>
<feature type="compositionally biased region" description="Low complexity" evidence="1">
    <location>
        <begin position="1"/>
        <end position="15"/>
    </location>
</feature>
<dbReference type="KEGG" id="hro:HELRODRAFT_170436"/>
<organism evidence="3 4">
    <name type="scientific">Helobdella robusta</name>
    <name type="common">Californian leech</name>
    <dbReference type="NCBI Taxonomy" id="6412"/>
    <lineage>
        <taxon>Eukaryota</taxon>
        <taxon>Metazoa</taxon>
        <taxon>Spiralia</taxon>
        <taxon>Lophotrochozoa</taxon>
        <taxon>Annelida</taxon>
        <taxon>Clitellata</taxon>
        <taxon>Hirudinea</taxon>
        <taxon>Rhynchobdellida</taxon>
        <taxon>Glossiphoniidae</taxon>
        <taxon>Helobdella</taxon>
    </lineage>
</organism>
<accession>T1F323</accession>